<accession>A0A1J4JA50</accession>
<reference evidence="3" key="1">
    <citation type="submission" date="2016-10" db="EMBL/GenBank/DDBJ databases">
        <authorList>
            <person name="Benchimol M."/>
            <person name="Almeida L.G."/>
            <person name="Vasconcelos A.T."/>
            <person name="Perreira-Neves A."/>
            <person name="Rosa I.A."/>
            <person name="Tasca T."/>
            <person name="Bogo M.R."/>
            <person name="de Souza W."/>
        </authorList>
    </citation>
    <scope>NUCLEOTIDE SEQUENCE [LARGE SCALE GENOMIC DNA]</scope>
    <source>
        <strain evidence="3">K</strain>
    </source>
</reference>
<dbReference type="GO" id="GO:0005996">
    <property type="term" value="P:monosaccharide metabolic process"/>
    <property type="evidence" value="ECO:0007669"/>
    <property type="project" value="InterPro"/>
</dbReference>
<dbReference type="GeneID" id="94830156"/>
<dbReference type="AlphaFoldDB" id="A0A1J4JA50"/>
<evidence type="ECO:0000256" key="2">
    <source>
        <dbReference type="ARBA" id="ARBA00023277"/>
    </source>
</evidence>
<organism evidence="3 4">
    <name type="scientific">Tritrichomonas foetus</name>
    <dbReference type="NCBI Taxonomy" id="1144522"/>
    <lineage>
        <taxon>Eukaryota</taxon>
        <taxon>Metamonada</taxon>
        <taxon>Parabasalia</taxon>
        <taxon>Tritrichomonadida</taxon>
        <taxon>Tritrichomonadidae</taxon>
        <taxon>Tritrichomonas</taxon>
    </lineage>
</organism>
<dbReference type="InterPro" id="IPR009015">
    <property type="entry name" value="Fucose_isomerase_N/cen_sf"/>
</dbReference>
<name>A0A1J4JA50_9EUKA</name>
<dbReference type="GO" id="GO:0005737">
    <property type="term" value="C:cytoplasm"/>
    <property type="evidence" value="ECO:0007669"/>
    <property type="project" value="InterPro"/>
</dbReference>
<evidence type="ECO:0000256" key="1">
    <source>
        <dbReference type="ARBA" id="ARBA00023235"/>
    </source>
</evidence>
<comment type="caution">
    <text evidence="3">The sequence shown here is derived from an EMBL/GenBank/DDBJ whole genome shotgun (WGS) entry which is preliminary data.</text>
</comment>
<keyword evidence="4" id="KW-1185">Reference proteome</keyword>
<evidence type="ECO:0000313" key="3">
    <source>
        <dbReference type="EMBL" id="OHS95545.1"/>
    </source>
</evidence>
<dbReference type="GO" id="GO:0016861">
    <property type="term" value="F:intramolecular oxidoreductase activity, interconverting aldoses and ketoses"/>
    <property type="evidence" value="ECO:0007669"/>
    <property type="project" value="InterPro"/>
</dbReference>
<dbReference type="Proteomes" id="UP000179807">
    <property type="component" value="Unassembled WGS sequence"/>
</dbReference>
<sequence length="382" mass="42048">MITLNLRIFKSMLLPRNATVEEYLAPLFKYAPKHVSIKQSDEPLKKGEPLLGFCLTGGTEAPFLQAALENPENPAIILVHNRANSYASGCELAARLNYEHKIGKRAPCVFCSINDEQSVKSIIGAAATASSFAKKHPNLGVIGDPSPWLIASGYFAEKLPGMYNIDLTKIKIEELVQKSVETNVETALEQIVKNYNLDAFTVRCFDLLPHKITSCLEVSKFNDKGITAGCEGDIASATTMMIIRSMAQSPVFMANATGFEDGKATFAHCTIPRTLCTDSTVDTHYESGLGHAVCGRVKEGQWTLAKLGANGDLMTEVVDVKNPSEISPHHCRTQIVVTPPKRLTKKLQRGEVLGNHFLFVPGNIRDELRIFSEVFKQWKPIQ</sequence>
<proteinExistence type="predicted"/>
<dbReference type="SUPFAM" id="SSF53743">
    <property type="entry name" value="FucI/AraA N-terminal and middle domains"/>
    <property type="match status" value="1"/>
</dbReference>
<protein>
    <submittedName>
        <fullName evidence="3">Uncharacterized protein</fullName>
    </submittedName>
</protein>
<evidence type="ECO:0000313" key="4">
    <source>
        <dbReference type="Proteomes" id="UP000179807"/>
    </source>
</evidence>
<dbReference type="OrthoDB" id="566244at2759"/>
<dbReference type="PANTHER" id="PTHR36120:SF2">
    <property type="entry name" value="FUCOSE ISOMERASE"/>
    <property type="match status" value="1"/>
</dbReference>
<keyword evidence="1" id="KW-0413">Isomerase</keyword>
<dbReference type="EMBL" id="MLAK01001237">
    <property type="protein sequence ID" value="OHS95545.1"/>
    <property type="molecule type" value="Genomic_DNA"/>
</dbReference>
<dbReference type="PANTHER" id="PTHR36120">
    <property type="entry name" value="FUCOSE ISOMERASE"/>
    <property type="match status" value="1"/>
</dbReference>
<keyword evidence="2" id="KW-0119">Carbohydrate metabolism</keyword>
<gene>
    <name evidence="3" type="ORF">TRFO_10434</name>
</gene>
<dbReference type="RefSeq" id="XP_068348682.1">
    <property type="nucleotide sequence ID" value="XM_068495452.1"/>
</dbReference>
<dbReference type="VEuPathDB" id="TrichDB:TRFO_10434"/>